<feature type="compositionally biased region" description="Low complexity" evidence="1">
    <location>
        <begin position="35"/>
        <end position="55"/>
    </location>
</feature>
<accession>J0D964</accession>
<evidence type="ECO:0000256" key="1">
    <source>
        <dbReference type="SAM" id="MobiDB-lite"/>
    </source>
</evidence>
<dbReference type="EMBL" id="JH687865">
    <property type="protein sequence ID" value="EJD36311.1"/>
    <property type="molecule type" value="Genomic_DNA"/>
</dbReference>
<dbReference type="OrthoDB" id="3268409at2759"/>
<keyword evidence="3" id="KW-1185">Reference proteome</keyword>
<dbReference type="KEGG" id="adl:AURDEDRAFT_174628"/>
<dbReference type="eggNOG" id="ENOG502S31A">
    <property type="taxonomic scope" value="Eukaryota"/>
</dbReference>
<name>J0D964_AURST</name>
<gene>
    <name evidence="2" type="ORF">AURDEDRAFT_174628</name>
</gene>
<organism evidence="2 3">
    <name type="scientific">Auricularia subglabra (strain TFB-10046 / SS5)</name>
    <name type="common">White-rot fungus</name>
    <name type="synonym">Auricularia delicata (strain TFB10046)</name>
    <dbReference type="NCBI Taxonomy" id="717982"/>
    <lineage>
        <taxon>Eukaryota</taxon>
        <taxon>Fungi</taxon>
        <taxon>Dikarya</taxon>
        <taxon>Basidiomycota</taxon>
        <taxon>Agaricomycotina</taxon>
        <taxon>Agaricomycetes</taxon>
        <taxon>Auriculariales</taxon>
        <taxon>Auriculariaceae</taxon>
        <taxon>Auricularia</taxon>
    </lineage>
</organism>
<evidence type="ECO:0000313" key="3">
    <source>
        <dbReference type="Proteomes" id="UP000006514"/>
    </source>
</evidence>
<dbReference type="InParanoid" id="J0D964"/>
<proteinExistence type="predicted"/>
<dbReference type="Proteomes" id="UP000006514">
    <property type="component" value="Unassembled WGS sequence"/>
</dbReference>
<feature type="region of interest" description="Disordered" evidence="1">
    <location>
        <begin position="1"/>
        <end position="62"/>
    </location>
</feature>
<dbReference type="AlphaFoldDB" id="J0D964"/>
<sequence length="997" mass="108859">MASQSELGNVLQLGLPPTLSPEQQAALDQLRRAFPSTTTPPNDSTSTNSSGSSTPARAHAGSTSVLHPAIIATRYAAAPATPFTPSERSLRLNSITRQSNAHAIIRHPASVVVEYPQTGALAAESIVHLFPVDPHNFRNPRLDFQYSFTKGHGSHKNQICNFLRDASNQPVRCTKWHGTCASIKTCSFFPVASERPLPRVPAVLAFDDAEKKLFLRTLGFYSALLTTGCSFVPDSSDLGVGTAIGEEEPSDAQMFVSHGHDALRLDPRAPAHPRCTGRLNLYSKGGKYFVSCSLRSPGSRGHLFIHSVEQYDVGYLQALISGDHAAAHAWEERAAAGGYGPLVPCNKVAPVSSQATCGDWHRVAGSPLKRSGMILLNTCTAKCALYTPDDLSACPFVALICTGPHSHPDPPPAHTPGIVREFFQAALRSLQWHLAEATPRRLSLNLGFTQQLRDALGWSEARQPVLSDLHPSLGNHDHAAYLIDEVRQTEFPHGLGFASIQDLLSRQLQLERGLRYVRAVEEMELNGKTFRYVLCMFPEQSALLRAGKRITVDTAFKRVRGWMELELETWDDSSNRSITCARVFLNAVSAEAHEIVLKKIYEVVEEDCGAPLQFSYMHGAGWDTVAADEHPGESLGFGRFALWVAQRTLVADSIFATMSPYDHLAHFYMLCISHYKRNLRGFESAVPSDIFAAMHSLSGTAVIPDLDATFRLIRSGGKKATDWLQDKLKGSRWALRALYQPLSNIPIEKWKAAPRTTNGNEQAHHNVNLDGTQLALLAGVMRGSEFDARLLSGRRLYAETGIQTRYQVADEPRRAANSIKRSVKARKHSLARCEAEIEVEQKRLDGTIREAQRHANVLQNAAQTGPQAMSSRKRLRELATKIPAQEDRLRKAAKLGSGLVTADLPDAPPFDDTLLQSPLLAPLTAASTSAPGITPYNQPQDMRSSSSSLPSSSYVATPFGPTLAFARPTGFGAYPLHSYHGGLSSSTLPALALPLVS</sequence>
<reference evidence="3" key="1">
    <citation type="journal article" date="2012" name="Science">
        <title>The Paleozoic origin of enzymatic lignin decomposition reconstructed from 31 fungal genomes.</title>
        <authorList>
            <person name="Floudas D."/>
            <person name="Binder M."/>
            <person name="Riley R."/>
            <person name="Barry K."/>
            <person name="Blanchette R.A."/>
            <person name="Henrissat B."/>
            <person name="Martinez A.T."/>
            <person name="Otillar R."/>
            <person name="Spatafora J.W."/>
            <person name="Yadav J.S."/>
            <person name="Aerts A."/>
            <person name="Benoit I."/>
            <person name="Boyd A."/>
            <person name="Carlson A."/>
            <person name="Copeland A."/>
            <person name="Coutinho P.M."/>
            <person name="de Vries R.P."/>
            <person name="Ferreira P."/>
            <person name="Findley K."/>
            <person name="Foster B."/>
            <person name="Gaskell J."/>
            <person name="Glotzer D."/>
            <person name="Gorecki P."/>
            <person name="Heitman J."/>
            <person name="Hesse C."/>
            <person name="Hori C."/>
            <person name="Igarashi K."/>
            <person name="Jurgens J.A."/>
            <person name="Kallen N."/>
            <person name="Kersten P."/>
            <person name="Kohler A."/>
            <person name="Kuees U."/>
            <person name="Kumar T.K.A."/>
            <person name="Kuo A."/>
            <person name="LaButti K."/>
            <person name="Larrondo L.F."/>
            <person name="Lindquist E."/>
            <person name="Ling A."/>
            <person name="Lombard V."/>
            <person name="Lucas S."/>
            <person name="Lundell T."/>
            <person name="Martin R."/>
            <person name="McLaughlin D.J."/>
            <person name="Morgenstern I."/>
            <person name="Morin E."/>
            <person name="Murat C."/>
            <person name="Nagy L.G."/>
            <person name="Nolan M."/>
            <person name="Ohm R.A."/>
            <person name="Patyshakuliyeva A."/>
            <person name="Rokas A."/>
            <person name="Ruiz-Duenas F.J."/>
            <person name="Sabat G."/>
            <person name="Salamov A."/>
            <person name="Samejima M."/>
            <person name="Schmutz J."/>
            <person name="Slot J.C."/>
            <person name="St John F."/>
            <person name="Stenlid J."/>
            <person name="Sun H."/>
            <person name="Sun S."/>
            <person name="Syed K."/>
            <person name="Tsang A."/>
            <person name="Wiebenga A."/>
            <person name="Young D."/>
            <person name="Pisabarro A."/>
            <person name="Eastwood D.C."/>
            <person name="Martin F."/>
            <person name="Cullen D."/>
            <person name="Grigoriev I.V."/>
            <person name="Hibbett D.S."/>
        </authorList>
    </citation>
    <scope>NUCLEOTIDE SEQUENCE [LARGE SCALE GENOMIC DNA]</scope>
    <source>
        <strain evidence="3">TFB10046</strain>
    </source>
</reference>
<evidence type="ECO:0000313" key="2">
    <source>
        <dbReference type="EMBL" id="EJD36311.1"/>
    </source>
</evidence>
<feature type="region of interest" description="Disordered" evidence="1">
    <location>
        <begin position="929"/>
        <end position="951"/>
    </location>
</feature>
<protein>
    <submittedName>
        <fullName evidence="2">Uncharacterized protein</fullName>
    </submittedName>
</protein>